<evidence type="ECO:0000256" key="7">
    <source>
        <dbReference type="ARBA" id="ARBA00047687"/>
    </source>
</evidence>
<dbReference type="EC" id="1.14.11.-" evidence="9"/>
<protein>
    <recommendedName>
        <fullName evidence="9">Bifunctional lysine-specific demethylase and histidyl-hydroxylase</fullName>
        <ecNumber evidence="9">1.14.11.-</ecNumber>
    </recommendedName>
</protein>
<reference evidence="13" key="1">
    <citation type="submission" date="2025-08" db="UniProtKB">
        <authorList>
            <consortium name="RefSeq"/>
        </authorList>
    </citation>
    <scope>IDENTIFICATION</scope>
    <source>
        <tissue evidence="13">Testes</tissue>
    </source>
</reference>
<evidence type="ECO:0000259" key="11">
    <source>
        <dbReference type="PROSITE" id="PS51184"/>
    </source>
</evidence>
<evidence type="ECO:0000256" key="5">
    <source>
        <dbReference type="ARBA" id="ARBA00034314"/>
    </source>
</evidence>
<dbReference type="SUPFAM" id="SSF51197">
    <property type="entry name" value="Clavaminate synthase-like"/>
    <property type="match status" value="1"/>
</dbReference>
<gene>
    <name evidence="13" type="primary">LOC100371564</name>
</gene>
<evidence type="ECO:0000256" key="10">
    <source>
        <dbReference type="SAM" id="MobiDB-lite"/>
    </source>
</evidence>
<keyword evidence="2" id="KW-0690">Ribosome biogenesis</keyword>
<keyword evidence="4 9" id="KW-0408">Iron</keyword>
<feature type="compositionally biased region" description="Acidic residues" evidence="10">
    <location>
        <begin position="417"/>
        <end position="434"/>
    </location>
</feature>
<comment type="catalytic activity">
    <reaction evidence="7">
        <text>L-histidyl-[ribosomal protein uL15] + 2-oxoglutarate + O2 = (3S)-3-hydroxy-L-histidyl-[ribosomal protein uL15] + succinate + CO2</text>
        <dbReference type="Rhea" id="RHEA:54024"/>
        <dbReference type="Rhea" id="RHEA-COMP:13760"/>
        <dbReference type="Rhea" id="RHEA-COMP:13761"/>
        <dbReference type="ChEBI" id="CHEBI:15379"/>
        <dbReference type="ChEBI" id="CHEBI:16526"/>
        <dbReference type="ChEBI" id="CHEBI:16810"/>
        <dbReference type="ChEBI" id="CHEBI:29979"/>
        <dbReference type="ChEBI" id="CHEBI:30031"/>
        <dbReference type="ChEBI" id="CHEBI:138021"/>
    </reaction>
</comment>
<feature type="region of interest" description="Disordered" evidence="10">
    <location>
        <begin position="1"/>
        <end position="38"/>
    </location>
</feature>
<evidence type="ECO:0000256" key="1">
    <source>
        <dbReference type="ARBA" id="ARBA00004604"/>
    </source>
</evidence>
<comment type="similarity">
    <text evidence="5">Belongs to the ROX family. MINA53 subfamily.</text>
</comment>
<evidence type="ECO:0000256" key="9">
    <source>
        <dbReference type="RuleBase" id="RU366061"/>
    </source>
</evidence>
<keyword evidence="9" id="KW-0804">Transcription</keyword>
<dbReference type="Gene3D" id="1.10.10.1500">
    <property type="entry name" value="JmjC domain-containing ribosomal oxygenase (ROX), dimer domain"/>
    <property type="match status" value="1"/>
</dbReference>
<feature type="region of interest" description="Disordered" evidence="10">
    <location>
        <begin position="409"/>
        <end position="434"/>
    </location>
</feature>
<keyword evidence="3 9" id="KW-0479">Metal-binding</keyword>
<evidence type="ECO:0000256" key="3">
    <source>
        <dbReference type="ARBA" id="ARBA00022723"/>
    </source>
</evidence>
<evidence type="ECO:0000256" key="8">
    <source>
        <dbReference type="ARBA" id="ARBA00049465"/>
    </source>
</evidence>
<dbReference type="Pfam" id="PF08007">
    <property type="entry name" value="JmjC_2"/>
    <property type="match status" value="1"/>
</dbReference>
<organism evidence="12 13">
    <name type="scientific">Saccoglossus kowalevskii</name>
    <name type="common">Acorn worm</name>
    <dbReference type="NCBI Taxonomy" id="10224"/>
    <lineage>
        <taxon>Eukaryota</taxon>
        <taxon>Metazoa</taxon>
        <taxon>Hemichordata</taxon>
        <taxon>Enteropneusta</taxon>
        <taxon>Harrimaniidae</taxon>
        <taxon>Saccoglossus</taxon>
    </lineage>
</organism>
<comment type="catalytic activity">
    <reaction evidence="8">
        <text>L-histidyl-[protein] + 2-oxoglutarate + O2 = (3S)-3-hydroxy-L-histidyl-[protein] + succinate + CO2</text>
        <dbReference type="Rhea" id="RHEA:54256"/>
        <dbReference type="Rhea" id="RHEA-COMP:9745"/>
        <dbReference type="Rhea" id="RHEA-COMP:13840"/>
        <dbReference type="ChEBI" id="CHEBI:15379"/>
        <dbReference type="ChEBI" id="CHEBI:16526"/>
        <dbReference type="ChEBI" id="CHEBI:16810"/>
        <dbReference type="ChEBI" id="CHEBI:29979"/>
        <dbReference type="ChEBI" id="CHEBI:30031"/>
        <dbReference type="ChEBI" id="CHEBI:138021"/>
        <dbReference type="EC" id="1.14.11.79"/>
    </reaction>
</comment>
<dbReference type="Proteomes" id="UP000694865">
    <property type="component" value="Unplaced"/>
</dbReference>
<dbReference type="PANTHER" id="PTHR13096">
    <property type="entry name" value="MINA53 MYC INDUCED NUCLEAR ANTIGEN"/>
    <property type="match status" value="1"/>
</dbReference>
<feature type="region of interest" description="Disordered" evidence="10">
    <location>
        <begin position="381"/>
        <end position="400"/>
    </location>
</feature>
<sequence>MKRKSGAQEKARKRLPTNVESASDGPVNETPPLSDGSHLDSRVGSHLDFISENYLDTDSNTIDSATDGHFNFSSQALLLESIISPVKLENFFQDYWEKKPLILHGEGSKRAAYFKQLFSMKQLRVISKKNSVRFVEDVNCCRYVNGKRESLNEDGDATVEKINRIFSGLKGTLQFHQPQRFQDELWKIQSNLESLFGCLVGANVYITPAESQGLAPHHDDVEVFIFQLEGEKHWRLYKPSLDLPRDYSRDLSQNEIGDPTHDFILKPGDVMYFPRGTIHQADTLSSSTHSTHITMSTYQHNTWGDLLSVMMPNLLEKEMDKNKEFRRGIPGTLITQGISKPNGEHLKMLLHQLAESIESCDDSSANEMKLDFISNRLPPYHNNTEELQSPKPPMPSNKSSVRLRFPDHTLIINGNPNDEDDSDEEEDDEDDGEDEECVYVYHSLQNNRRCHMMSAEKTKPTGLKFSMDHIEALQQLKTAGNQYIKVKQIKLQDKPRKDMLLSLWSEGLLQCKE</sequence>
<evidence type="ECO:0000256" key="4">
    <source>
        <dbReference type="ARBA" id="ARBA00023004"/>
    </source>
</evidence>
<dbReference type="GeneID" id="100371564"/>
<dbReference type="Gene3D" id="2.60.120.650">
    <property type="entry name" value="Cupin"/>
    <property type="match status" value="1"/>
</dbReference>
<evidence type="ECO:0000313" key="13">
    <source>
        <dbReference type="RefSeq" id="XP_002733946.1"/>
    </source>
</evidence>
<dbReference type="PROSITE" id="PS51184">
    <property type="entry name" value="JMJC"/>
    <property type="match status" value="1"/>
</dbReference>
<feature type="domain" description="JmjC" evidence="11">
    <location>
        <begin position="177"/>
        <end position="314"/>
    </location>
</feature>
<dbReference type="PANTHER" id="PTHR13096:SF7">
    <property type="entry name" value="RIBOSOMAL OXYGENASE 2"/>
    <property type="match status" value="1"/>
</dbReference>
<evidence type="ECO:0000256" key="2">
    <source>
        <dbReference type="ARBA" id="ARBA00022517"/>
    </source>
</evidence>
<comment type="cofactor">
    <cofactor evidence="9">
        <name>Fe(2+)</name>
        <dbReference type="ChEBI" id="CHEBI:29033"/>
    </cofactor>
    <text evidence="9">Binds 1 Fe(2+) ion per subunit.</text>
</comment>
<dbReference type="RefSeq" id="XP_002733946.1">
    <property type="nucleotide sequence ID" value="XM_002733900.2"/>
</dbReference>
<evidence type="ECO:0000313" key="12">
    <source>
        <dbReference type="Proteomes" id="UP000694865"/>
    </source>
</evidence>
<keyword evidence="12" id="KW-1185">Reference proteome</keyword>
<evidence type="ECO:0000256" key="6">
    <source>
        <dbReference type="ARBA" id="ARBA00046256"/>
    </source>
</evidence>
<keyword evidence="9" id="KW-0805">Transcription regulation</keyword>
<comment type="subcellular location">
    <subcellularLocation>
        <location evidence="1">Nucleus</location>
        <location evidence="1">Nucleolus</location>
    </subcellularLocation>
</comment>
<dbReference type="InterPro" id="IPR003347">
    <property type="entry name" value="JmjC_dom"/>
</dbReference>
<proteinExistence type="inferred from homology"/>
<keyword evidence="9" id="KW-0223">Dioxygenase</keyword>
<keyword evidence="9" id="KW-0560">Oxidoreductase</keyword>
<feature type="compositionally biased region" description="Basic and acidic residues" evidence="10">
    <location>
        <begin position="1"/>
        <end position="10"/>
    </location>
</feature>
<name>A0ABM0GNN0_SACKO</name>
<comment type="function">
    <text evidence="6">Oxygenase that can act as both a histone lysine demethylase and a ribosomal histidine hydroxylase. Is involved in the demethylation of trimethylated 'Lys-9' on histone H3 (H3K9me3), leading to an increase in ribosomal RNA expression. Also catalyzes the hydroxylation of 60S ribosomal protein L27a on 'His-39'. May play an important role in cell growth and survival. May be involved in ribosome biogenesis, most likely during the assembly process of pre-ribosomal particles.</text>
</comment>
<keyword evidence="9" id="KW-0539">Nucleus</keyword>
<accession>A0ABM0GNN0</accession>
<dbReference type="Gene3D" id="3.90.930.40">
    <property type="match status" value="1"/>
</dbReference>
<dbReference type="InterPro" id="IPR039994">
    <property type="entry name" value="NO66-like"/>
</dbReference>